<feature type="transmembrane region" description="Helical" evidence="1">
    <location>
        <begin position="180"/>
        <end position="198"/>
    </location>
</feature>
<proteinExistence type="predicted"/>
<feature type="transmembrane region" description="Helical" evidence="1">
    <location>
        <begin position="403"/>
        <end position="421"/>
    </location>
</feature>
<keyword evidence="1" id="KW-0812">Transmembrane</keyword>
<feature type="transmembrane region" description="Helical" evidence="1">
    <location>
        <begin position="64"/>
        <end position="84"/>
    </location>
</feature>
<gene>
    <name evidence="2" type="ORF">AWB74_07691</name>
</gene>
<sequence length="462" mass="51575">MKSLGNAVSYFALSACLLTVEVYSLSVNPESTPPVVISRLLLLGVVLLHLALNLCSRRPSFPDASILTFEILFVTIAPALQLAADSKMLVNTRPYDDAYVLQANLIYTAFIISYLTSRFLLAFDFSTKIFHSRPRLKLRYFSLIPALTACTIAAVSAFSFAQNSQPPYAEMADITPLDMIRGKFFFFLIVPVFIVIVSHRPQRIGPLWIMLALFAFALLCLCENPLTEKRNALGPIYLTLVFLCLRTWLETAPRTFWSIFLLSGLFFPIAELFTHTKVEDWSMATSSAKSFYEQHFTSISYDAWANTVAVVEIVNAEGFYWGKQVAGAILFFVPHTVWSDKPLSTGILIGEFLSGNYSMWFVNLSAPLPAEGYLDFGWAGVVLYGVLLGSVSRCIDALLDSSPLWRAMGLYLSFYMVFLLRGALMVAVAYVVPVLLTFYLVSVLLVSREKKVENGDRANMPV</sequence>
<evidence type="ECO:0000313" key="3">
    <source>
        <dbReference type="Proteomes" id="UP000055019"/>
    </source>
</evidence>
<feature type="transmembrane region" description="Helical" evidence="1">
    <location>
        <begin position="232"/>
        <end position="249"/>
    </location>
</feature>
<feature type="transmembrane region" description="Helical" evidence="1">
    <location>
        <begin position="104"/>
        <end position="126"/>
    </location>
</feature>
<feature type="transmembrane region" description="Helical" evidence="1">
    <location>
        <begin position="373"/>
        <end position="391"/>
    </location>
</feature>
<reference evidence="2" key="1">
    <citation type="submission" date="2016-01" db="EMBL/GenBank/DDBJ databases">
        <authorList>
            <person name="Peeters C."/>
        </authorList>
    </citation>
    <scope>NUCLEOTIDE SEQUENCE [LARGE SCALE GENOMIC DNA]</scope>
    <source>
        <strain evidence="2">LMG 29317</strain>
    </source>
</reference>
<dbReference type="EMBL" id="FCOM02000072">
    <property type="protein sequence ID" value="SAL86414.1"/>
    <property type="molecule type" value="Genomic_DNA"/>
</dbReference>
<evidence type="ECO:0008006" key="4">
    <source>
        <dbReference type="Google" id="ProtNLM"/>
    </source>
</evidence>
<feature type="transmembrane region" description="Helical" evidence="1">
    <location>
        <begin position="138"/>
        <end position="160"/>
    </location>
</feature>
<feature type="transmembrane region" description="Helical" evidence="1">
    <location>
        <begin position="427"/>
        <end position="447"/>
    </location>
</feature>
<evidence type="ECO:0000256" key="1">
    <source>
        <dbReference type="SAM" id="Phobius"/>
    </source>
</evidence>
<keyword evidence="1" id="KW-0472">Membrane</keyword>
<feature type="transmembrane region" description="Helical" evidence="1">
    <location>
        <begin position="34"/>
        <end position="52"/>
    </location>
</feature>
<evidence type="ECO:0000313" key="2">
    <source>
        <dbReference type="EMBL" id="SAL86414.1"/>
    </source>
</evidence>
<name>A0A158KZ66_9BURK</name>
<protein>
    <recommendedName>
        <fullName evidence="4">O-antigen polysaccharide polymerase Wzy</fullName>
    </recommendedName>
</protein>
<comment type="caution">
    <text evidence="2">The sequence shown here is derived from an EMBL/GenBank/DDBJ whole genome shotgun (WGS) entry which is preliminary data.</text>
</comment>
<dbReference type="AlphaFoldDB" id="A0A158KZ66"/>
<keyword evidence="1" id="KW-1133">Transmembrane helix</keyword>
<accession>A0A158KZ66</accession>
<keyword evidence="3" id="KW-1185">Reference proteome</keyword>
<dbReference type="PROSITE" id="PS51257">
    <property type="entry name" value="PROKAR_LIPOPROTEIN"/>
    <property type="match status" value="1"/>
</dbReference>
<feature type="transmembrane region" description="Helical" evidence="1">
    <location>
        <begin position="256"/>
        <end position="273"/>
    </location>
</feature>
<organism evidence="2 3">
    <name type="scientific">Caballeronia arvi</name>
    <dbReference type="NCBI Taxonomy" id="1777135"/>
    <lineage>
        <taxon>Bacteria</taxon>
        <taxon>Pseudomonadati</taxon>
        <taxon>Pseudomonadota</taxon>
        <taxon>Betaproteobacteria</taxon>
        <taxon>Burkholderiales</taxon>
        <taxon>Burkholderiaceae</taxon>
        <taxon>Caballeronia</taxon>
    </lineage>
</organism>
<dbReference type="Proteomes" id="UP000055019">
    <property type="component" value="Unassembled WGS sequence"/>
</dbReference>
<feature type="transmembrane region" description="Helical" evidence="1">
    <location>
        <begin position="205"/>
        <end position="226"/>
    </location>
</feature>